<evidence type="ECO:0000256" key="1">
    <source>
        <dbReference type="SAM" id="MobiDB-lite"/>
    </source>
</evidence>
<evidence type="ECO:0000313" key="2">
    <source>
        <dbReference type="EMBL" id="TYR72632.1"/>
    </source>
</evidence>
<feature type="region of interest" description="Disordered" evidence="1">
    <location>
        <begin position="35"/>
        <end position="55"/>
    </location>
</feature>
<feature type="compositionally biased region" description="Acidic residues" evidence="1">
    <location>
        <begin position="43"/>
        <end position="55"/>
    </location>
</feature>
<comment type="caution">
    <text evidence="2">The sequence shown here is derived from an EMBL/GenBank/DDBJ whole genome shotgun (WGS) entry which is preliminary data.</text>
</comment>
<dbReference type="AlphaFoldDB" id="A0A5D4K5X9"/>
<dbReference type="Proteomes" id="UP000323317">
    <property type="component" value="Unassembled WGS sequence"/>
</dbReference>
<sequence>MKNFSLILFAIFCFAFLLLGYTHWQDRIAVEPAAATANTPAAQEEEPTEPEEENDITSLISNWPEAAQETFLEAQSNGNTYKLAIVGSTALGTEENGWSLQLTSALEETYGESIEVELFEYDTISIEFINSQDMEEVLTFSPDMVLLEPFSLNDNSRGVAVTDNHDSIEIFLSNLQMSNEDATLILQPANPLYEATYYPSQVEDLKSFADTSGITYLDHWQAWPETNEEELDGYLTQGEPNEKGHEIWAKYLTEYFIAE</sequence>
<dbReference type="CDD" id="cd00229">
    <property type="entry name" value="SGNH_hydrolase"/>
    <property type="match status" value="1"/>
</dbReference>
<dbReference type="InterPro" id="IPR036514">
    <property type="entry name" value="SGNH_hydro_sf"/>
</dbReference>
<dbReference type="Gene3D" id="3.40.50.1110">
    <property type="entry name" value="SGNH hydrolase"/>
    <property type="match status" value="1"/>
</dbReference>
<reference evidence="2 3" key="1">
    <citation type="submission" date="2019-08" db="EMBL/GenBank/DDBJ databases">
        <title>Bacillus genomes from the desert of Cuatro Cienegas, Coahuila.</title>
        <authorList>
            <person name="Olmedo-Alvarez G."/>
        </authorList>
    </citation>
    <scope>NUCLEOTIDE SEQUENCE [LARGE SCALE GENOMIC DNA]</scope>
    <source>
        <strain evidence="2 3">CH40_1T</strain>
    </source>
</reference>
<gene>
    <name evidence="2" type="ORF">FZC79_22140</name>
</gene>
<name>A0A5D4K5X9_9BACI</name>
<protein>
    <submittedName>
        <fullName evidence="2">SGNH/GDSL hydrolase family protein</fullName>
    </submittedName>
</protein>
<dbReference type="EMBL" id="VTEH01000029">
    <property type="protein sequence ID" value="TYR72632.1"/>
    <property type="molecule type" value="Genomic_DNA"/>
</dbReference>
<keyword evidence="2" id="KW-0378">Hydrolase</keyword>
<evidence type="ECO:0000313" key="3">
    <source>
        <dbReference type="Proteomes" id="UP000323317"/>
    </source>
</evidence>
<dbReference type="RefSeq" id="WP_148948826.1">
    <property type="nucleotide sequence ID" value="NZ_VTEH01000029.1"/>
</dbReference>
<dbReference type="GO" id="GO:0016787">
    <property type="term" value="F:hydrolase activity"/>
    <property type="evidence" value="ECO:0007669"/>
    <property type="project" value="UniProtKB-KW"/>
</dbReference>
<accession>A0A5D4K5X9</accession>
<organism evidence="2 3">
    <name type="scientific">Rossellomorea vietnamensis</name>
    <dbReference type="NCBI Taxonomy" id="218284"/>
    <lineage>
        <taxon>Bacteria</taxon>
        <taxon>Bacillati</taxon>
        <taxon>Bacillota</taxon>
        <taxon>Bacilli</taxon>
        <taxon>Bacillales</taxon>
        <taxon>Bacillaceae</taxon>
        <taxon>Rossellomorea</taxon>
    </lineage>
</organism>
<dbReference type="SUPFAM" id="SSF52266">
    <property type="entry name" value="SGNH hydrolase"/>
    <property type="match status" value="1"/>
</dbReference>
<proteinExistence type="predicted"/>